<accession>A0A6J5EUJ3</accession>
<dbReference type="EMBL" id="CADIKF010000064">
    <property type="protein sequence ID" value="CAB3769644.1"/>
    <property type="molecule type" value="Genomic_DNA"/>
</dbReference>
<gene>
    <name evidence="1" type="ORF">LMG29739_05591</name>
</gene>
<name>A0A6J5EUJ3_9BURK</name>
<organism evidence="1 2">
    <name type="scientific">Paraburkholderia solisilvae</name>
    <dbReference type="NCBI Taxonomy" id="624376"/>
    <lineage>
        <taxon>Bacteria</taxon>
        <taxon>Pseudomonadati</taxon>
        <taxon>Pseudomonadota</taxon>
        <taxon>Betaproteobacteria</taxon>
        <taxon>Burkholderiales</taxon>
        <taxon>Burkholderiaceae</taxon>
        <taxon>Paraburkholderia</taxon>
    </lineage>
</organism>
<reference evidence="1 2" key="1">
    <citation type="submission" date="2020-04" db="EMBL/GenBank/DDBJ databases">
        <authorList>
            <person name="De Canck E."/>
        </authorList>
    </citation>
    <scope>NUCLEOTIDE SEQUENCE [LARGE SCALE GENOMIC DNA]</scope>
    <source>
        <strain evidence="1 2">LMG 29739</strain>
    </source>
</reference>
<sequence length="73" mass="7706">MCIERDSGARGVDAFLNLRILPAVPRELLARMATGAAPAEIRLSGSPADGLVIDFVEPDAARRDTRAAADLTT</sequence>
<keyword evidence="2" id="KW-1185">Reference proteome</keyword>
<proteinExistence type="predicted"/>
<protein>
    <submittedName>
        <fullName evidence="1">Uncharacterized protein</fullName>
    </submittedName>
</protein>
<dbReference type="AlphaFoldDB" id="A0A6J5EUJ3"/>
<evidence type="ECO:0000313" key="1">
    <source>
        <dbReference type="EMBL" id="CAB3769644.1"/>
    </source>
</evidence>
<dbReference type="Proteomes" id="UP000494329">
    <property type="component" value="Unassembled WGS sequence"/>
</dbReference>
<evidence type="ECO:0000313" key="2">
    <source>
        <dbReference type="Proteomes" id="UP000494329"/>
    </source>
</evidence>